<organism evidence="8 9">
    <name type="scientific">Roseivivax isoporae LMG 25204</name>
    <dbReference type="NCBI Taxonomy" id="1449351"/>
    <lineage>
        <taxon>Bacteria</taxon>
        <taxon>Pseudomonadati</taxon>
        <taxon>Pseudomonadota</taxon>
        <taxon>Alphaproteobacteria</taxon>
        <taxon>Rhodobacterales</taxon>
        <taxon>Roseobacteraceae</taxon>
        <taxon>Roseivivax</taxon>
    </lineage>
</organism>
<evidence type="ECO:0000256" key="2">
    <source>
        <dbReference type="ARBA" id="ARBA00022475"/>
    </source>
</evidence>
<sequence length="481" mass="49161">MTRTVLSALLSHWTRRPGQLAALLLGLALATALWSGVQAINSEAKRSYAEAAATVGQQELDRLTAPEGVTLDQFVALRRAGWRVSPVVEGTVRRGDLDLALTGIDPLTAPPRPGLGTLVGDGAALEAFLSEAGLLLAAPETAGAIGAAGDLPAVRIAPDVAPGTALTDYATALRLLARDRLSYLVVAADQPLGIPPLDTLTDLDRVAPEDGTDLGELTASFHLNLTAFGLLSFAVGLFIVQSSIGLAFEERRGTFRTLRALGVGLNRLVVLLAVELAGFALVAGAVGLALGYAIAAALLPGVAGTLRGLYGAQISGTLGFDPVWALAALGMTLAGTALAGARALWQVGRMPLLAPARPRAWAMASARTLRAQAGASLALLAASAALAVSGDGLVAGFACLAALMLGAALALPPLLIVALRLARPLARGPVAAWLLADARQQVPALSLPLMALLLALAANIGVGTMVGSFRTTFTGWLDQRL</sequence>
<keyword evidence="4 6" id="KW-1133">Transmembrane helix</keyword>
<evidence type="ECO:0000256" key="4">
    <source>
        <dbReference type="ARBA" id="ARBA00022989"/>
    </source>
</evidence>
<feature type="transmembrane region" description="Helical" evidence="6">
    <location>
        <begin position="227"/>
        <end position="248"/>
    </location>
</feature>
<accession>X7FA95</accession>
<dbReference type="PANTHER" id="PTHR30287:SF2">
    <property type="entry name" value="BLL1001 PROTEIN"/>
    <property type="match status" value="1"/>
</dbReference>
<evidence type="ECO:0000313" key="8">
    <source>
        <dbReference type="EMBL" id="ETX29842.1"/>
    </source>
</evidence>
<comment type="subcellular location">
    <subcellularLocation>
        <location evidence="1">Cell membrane</location>
        <topology evidence="1">Multi-pass membrane protein</topology>
    </subcellularLocation>
</comment>
<dbReference type="eggNOG" id="COG0577">
    <property type="taxonomic scope" value="Bacteria"/>
</dbReference>
<feature type="domain" description="ABC3 transporter permease C-terminal" evidence="7">
    <location>
        <begin position="227"/>
        <end position="351"/>
    </location>
</feature>
<dbReference type="EMBL" id="JAME01000007">
    <property type="protein sequence ID" value="ETX29842.1"/>
    <property type="molecule type" value="Genomic_DNA"/>
</dbReference>
<protein>
    <submittedName>
        <fullName evidence="8">ABC transporter permease</fullName>
    </submittedName>
</protein>
<dbReference type="InterPro" id="IPR038766">
    <property type="entry name" value="Membrane_comp_ABC_pdt"/>
</dbReference>
<dbReference type="Proteomes" id="UP000023430">
    <property type="component" value="Unassembled WGS sequence"/>
</dbReference>
<name>X7FA95_9RHOB</name>
<feature type="transmembrane region" description="Helical" evidence="6">
    <location>
        <begin position="322"/>
        <end position="348"/>
    </location>
</feature>
<evidence type="ECO:0000313" key="9">
    <source>
        <dbReference type="Proteomes" id="UP000023430"/>
    </source>
</evidence>
<evidence type="ECO:0000259" key="7">
    <source>
        <dbReference type="Pfam" id="PF02687"/>
    </source>
</evidence>
<reference evidence="8 9" key="1">
    <citation type="submission" date="2014-01" db="EMBL/GenBank/DDBJ databases">
        <title>Roseivivax isoporae LMG 25204 Genome Sequencing.</title>
        <authorList>
            <person name="Lai Q."/>
            <person name="Li G."/>
            <person name="Shao Z."/>
        </authorList>
    </citation>
    <scope>NUCLEOTIDE SEQUENCE [LARGE SCALE GENOMIC DNA]</scope>
    <source>
        <strain evidence="8 9">LMG 25204</strain>
    </source>
</reference>
<feature type="transmembrane region" description="Helical" evidence="6">
    <location>
        <begin position="369"/>
        <end position="388"/>
    </location>
</feature>
<dbReference type="STRING" id="1449351.RISW2_21565"/>
<proteinExistence type="predicted"/>
<evidence type="ECO:0000256" key="6">
    <source>
        <dbReference type="SAM" id="Phobius"/>
    </source>
</evidence>
<dbReference type="Pfam" id="PF02687">
    <property type="entry name" value="FtsX"/>
    <property type="match status" value="1"/>
</dbReference>
<dbReference type="AlphaFoldDB" id="X7FA95"/>
<feature type="transmembrane region" description="Helical" evidence="6">
    <location>
        <begin position="394"/>
        <end position="421"/>
    </location>
</feature>
<keyword evidence="2" id="KW-1003">Cell membrane</keyword>
<dbReference type="GO" id="GO:0005886">
    <property type="term" value="C:plasma membrane"/>
    <property type="evidence" value="ECO:0007669"/>
    <property type="project" value="UniProtKB-SubCell"/>
</dbReference>
<keyword evidence="5 6" id="KW-0472">Membrane</keyword>
<gene>
    <name evidence="8" type="ORF">RISW2_21565</name>
</gene>
<dbReference type="InterPro" id="IPR003838">
    <property type="entry name" value="ABC3_permease_C"/>
</dbReference>
<evidence type="ECO:0000256" key="5">
    <source>
        <dbReference type="ARBA" id="ARBA00023136"/>
    </source>
</evidence>
<evidence type="ECO:0000256" key="1">
    <source>
        <dbReference type="ARBA" id="ARBA00004651"/>
    </source>
</evidence>
<evidence type="ECO:0000256" key="3">
    <source>
        <dbReference type="ARBA" id="ARBA00022692"/>
    </source>
</evidence>
<feature type="transmembrane region" description="Helical" evidence="6">
    <location>
        <begin position="269"/>
        <end position="302"/>
    </location>
</feature>
<keyword evidence="9" id="KW-1185">Reference proteome</keyword>
<dbReference type="PANTHER" id="PTHR30287">
    <property type="entry name" value="MEMBRANE COMPONENT OF PREDICTED ABC SUPERFAMILY METABOLITE UPTAKE TRANSPORTER"/>
    <property type="match status" value="1"/>
</dbReference>
<keyword evidence="3 6" id="KW-0812">Transmembrane</keyword>
<feature type="transmembrane region" description="Helical" evidence="6">
    <location>
        <begin position="442"/>
        <end position="462"/>
    </location>
</feature>
<comment type="caution">
    <text evidence="8">The sequence shown here is derived from an EMBL/GenBank/DDBJ whole genome shotgun (WGS) entry which is preliminary data.</text>
</comment>